<feature type="transmembrane region" description="Helical" evidence="7">
    <location>
        <begin position="174"/>
        <end position="194"/>
    </location>
</feature>
<keyword evidence="10" id="KW-1185">Reference proteome</keyword>
<proteinExistence type="inferred from homology"/>
<protein>
    <submittedName>
        <fullName evidence="9">Sugar ABC transporter permease</fullName>
    </submittedName>
</protein>
<evidence type="ECO:0000256" key="6">
    <source>
        <dbReference type="ARBA" id="ARBA00023136"/>
    </source>
</evidence>
<keyword evidence="3" id="KW-1003">Cell membrane</keyword>
<name>A0ABT3KC82_9GAMM</name>
<dbReference type="CDD" id="cd06261">
    <property type="entry name" value="TM_PBP2"/>
    <property type="match status" value="1"/>
</dbReference>
<dbReference type="Gene3D" id="1.10.3720.10">
    <property type="entry name" value="MetI-like"/>
    <property type="match status" value="2"/>
</dbReference>
<evidence type="ECO:0000256" key="4">
    <source>
        <dbReference type="ARBA" id="ARBA00022692"/>
    </source>
</evidence>
<comment type="similarity">
    <text evidence="7">Belongs to the binding-protein-dependent transport system permease family.</text>
</comment>
<keyword evidence="4 7" id="KW-0812">Transmembrane</keyword>
<dbReference type="Pfam" id="PF00528">
    <property type="entry name" value="BPD_transp_1"/>
    <property type="match status" value="1"/>
</dbReference>
<feature type="domain" description="ABC transmembrane type-1" evidence="8">
    <location>
        <begin position="137"/>
        <end position="352"/>
    </location>
</feature>
<dbReference type="SUPFAM" id="SSF161098">
    <property type="entry name" value="MetI-like"/>
    <property type="match status" value="2"/>
</dbReference>
<keyword evidence="5 7" id="KW-1133">Transmembrane helix</keyword>
<dbReference type="InterPro" id="IPR000515">
    <property type="entry name" value="MetI-like"/>
</dbReference>
<comment type="caution">
    <text evidence="9">The sequence shown here is derived from an EMBL/GenBank/DDBJ whole genome shotgun (WGS) entry which is preliminary data.</text>
</comment>
<dbReference type="EMBL" id="JAPEUL010000004">
    <property type="protein sequence ID" value="MCW4628151.1"/>
    <property type="molecule type" value="Genomic_DNA"/>
</dbReference>
<dbReference type="InterPro" id="IPR051393">
    <property type="entry name" value="ABC_transporter_permease"/>
</dbReference>
<reference evidence="9" key="1">
    <citation type="submission" date="2022-11" db="EMBL/GenBank/DDBJ databases">
        <title>Marinomonas sp. nov., isolated from marine algae.</title>
        <authorList>
            <person name="Choi D.G."/>
            <person name="Kim J.M."/>
            <person name="Lee J.K."/>
            <person name="Baek J.H."/>
            <person name="Jeon C.O."/>
        </authorList>
    </citation>
    <scope>NUCLEOTIDE SEQUENCE</scope>
    <source>
        <strain evidence="9">KJ51-3</strain>
    </source>
</reference>
<feature type="transmembrane region" description="Helical" evidence="7">
    <location>
        <begin position="141"/>
        <end position="162"/>
    </location>
</feature>
<evidence type="ECO:0000313" key="10">
    <source>
        <dbReference type="Proteomes" id="UP001431181"/>
    </source>
</evidence>
<evidence type="ECO:0000256" key="5">
    <source>
        <dbReference type="ARBA" id="ARBA00022989"/>
    </source>
</evidence>
<keyword evidence="2 7" id="KW-0813">Transport</keyword>
<evidence type="ECO:0000256" key="2">
    <source>
        <dbReference type="ARBA" id="ARBA00022448"/>
    </source>
</evidence>
<sequence length="360" mass="40378">MQKTCSTLTQHNRSGWLFALPGFGLMMLFIVVPFVFAIVFSMTNQRLISPNPTQFVGLENYRQLLSVNSLVLAPEMTDTGEIKRDNQGDITYPRIRSYTRNNPDYAHLQGMKEWFSWQWSDQKVVVLASDPVFMKAVVNTFLFVLVVAPLQGALALALALLINQRLKGINIYRAIYFMPVVVSIVVVSILWRFIYDGQNGLLNNLLHTLSFGHFVPVDWLGNPNTALGSIMVMSIWQAVGFHMVIWLSGLQTISPTLYEAAKIEGASGWQTFRYVTWPGLKNTAILVLIVITMQAFALFAQIDVMTNGGPLDSTQTIVFQAVERGYGKQDISGGSAISVVLFILVLSISLLQRYFTREKH</sequence>
<accession>A0ABT3KC82</accession>
<comment type="subcellular location">
    <subcellularLocation>
        <location evidence="1 7">Cell membrane</location>
        <topology evidence="1 7">Multi-pass membrane protein</topology>
    </subcellularLocation>
</comment>
<feature type="transmembrane region" description="Helical" evidence="7">
    <location>
        <begin position="226"/>
        <end position="247"/>
    </location>
</feature>
<dbReference type="RefSeq" id="WP_265217320.1">
    <property type="nucleotide sequence ID" value="NZ_JAPEUL010000004.1"/>
</dbReference>
<dbReference type="PANTHER" id="PTHR30193:SF37">
    <property type="entry name" value="INNER MEMBRANE ABC TRANSPORTER PERMEASE PROTEIN YCJO"/>
    <property type="match status" value="1"/>
</dbReference>
<evidence type="ECO:0000256" key="7">
    <source>
        <dbReference type="RuleBase" id="RU363032"/>
    </source>
</evidence>
<evidence type="ECO:0000256" key="3">
    <source>
        <dbReference type="ARBA" id="ARBA00022475"/>
    </source>
</evidence>
<dbReference type="PROSITE" id="PS50928">
    <property type="entry name" value="ABC_TM1"/>
    <property type="match status" value="1"/>
</dbReference>
<organism evidence="9 10">
    <name type="scientific">Marinomonas rhodophyticola</name>
    <dbReference type="NCBI Taxonomy" id="2992803"/>
    <lineage>
        <taxon>Bacteria</taxon>
        <taxon>Pseudomonadati</taxon>
        <taxon>Pseudomonadota</taxon>
        <taxon>Gammaproteobacteria</taxon>
        <taxon>Oceanospirillales</taxon>
        <taxon>Oceanospirillaceae</taxon>
        <taxon>Marinomonas</taxon>
    </lineage>
</organism>
<gene>
    <name evidence="9" type="ORF">ONZ52_03620</name>
</gene>
<feature type="transmembrane region" description="Helical" evidence="7">
    <location>
        <begin position="283"/>
        <end position="302"/>
    </location>
</feature>
<dbReference type="PANTHER" id="PTHR30193">
    <property type="entry name" value="ABC TRANSPORTER PERMEASE PROTEIN"/>
    <property type="match status" value="1"/>
</dbReference>
<evidence type="ECO:0000313" key="9">
    <source>
        <dbReference type="EMBL" id="MCW4628151.1"/>
    </source>
</evidence>
<dbReference type="InterPro" id="IPR035906">
    <property type="entry name" value="MetI-like_sf"/>
</dbReference>
<evidence type="ECO:0000259" key="8">
    <source>
        <dbReference type="PROSITE" id="PS50928"/>
    </source>
</evidence>
<feature type="transmembrane region" description="Helical" evidence="7">
    <location>
        <begin position="331"/>
        <end position="351"/>
    </location>
</feature>
<dbReference type="Proteomes" id="UP001431181">
    <property type="component" value="Unassembled WGS sequence"/>
</dbReference>
<feature type="transmembrane region" description="Helical" evidence="7">
    <location>
        <begin position="16"/>
        <end position="40"/>
    </location>
</feature>
<keyword evidence="6 7" id="KW-0472">Membrane</keyword>
<evidence type="ECO:0000256" key="1">
    <source>
        <dbReference type="ARBA" id="ARBA00004651"/>
    </source>
</evidence>